<gene>
    <name evidence="1" type="ORF">RM812_41620</name>
</gene>
<evidence type="ECO:0000313" key="2">
    <source>
        <dbReference type="Proteomes" id="UP001180724"/>
    </source>
</evidence>
<comment type="caution">
    <text evidence="1">The sequence shown here is derived from an EMBL/GenBank/DDBJ whole genome shotgun (WGS) entry which is preliminary data.</text>
</comment>
<name>A0ABU3B2A3_9ACTN</name>
<organism evidence="1 2">
    <name type="scientific">Streptomyces lancefieldiae</name>
    <dbReference type="NCBI Taxonomy" id="3075520"/>
    <lineage>
        <taxon>Bacteria</taxon>
        <taxon>Bacillati</taxon>
        <taxon>Actinomycetota</taxon>
        <taxon>Actinomycetes</taxon>
        <taxon>Kitasatosporales</taxon>
        <taxon>Streptomycetaceae</taxon>
        <taxon>Streptomyces</taxon>
    </lineage>
</organism>
<protein>
    <submittedName>
        <fullName evidence="1">Uncharacterized protein</fullName>
    </submittedName>
</protein>
<proteinExistence type="predicted"/>
<keyword evidence="2" id="KW-1185">Reference proteome</keyword>
<dbReference type="EMBL" id="JAVRFH010000204">
    <property type="protein sequence ID" value="MDT0616583.1"/>
    <property type="molecule type" value="Genomic_DNA"/>
</dbReference>
<feature type="non-terminal residue" evidence="1">
    <location>
        <position position="500"/>
    </location>
</feature>
<evidence type="ECO:0000313" key="1">
    <source>
        <dbReference type="EMBL" id="MDT0616583.1"/>
    </source>
</evidence>
<dbReference type="Proteomes" id="UP001180724">
    <property type="component" value="Unassembled WGS sequence"/>
</dbReference>
<accession>A0ABU3B2A3</accession>
<reference evidence="1" key="1">
    <citation type="submission" date="2024-05" db="EMBL/GenBank/DDBJ databases">
        <title>30 novel species of actinomycetes from the DSMZ collection.</title>
        <authorList>
            <person name="Nouioui I."/>
        </authorList>
    </citation>
    <scope>NUCLEOTIDE SEQUENCE</scope>
    <source>
        <strain evidence="1">DSM 40712</strain>
    </source>
</reference>
<sequence length="500" mass="52660">MTLARLLGCGVPVAATVLERLRVAGVVTGGAGQLRLPAVAAAHGAAAAGEDAAASEGSELVGPAPADGGVRCVRCAEQDKADGAVVVEGDGWRQLSWADLEAAVEASETAPRDLGDGEDDFFAGQTAFEAFEASCAASDPHADHTPLADVSGEVAGGLGFSGEAASGSCRQPIRACDGRNSTASDDGLHDDVPVVDGGDGPLRGENPDLLLAKGQSDSSAAASTLQAWRSASGGPPPVWAQVPKGLERVLEPVAMVWGRLGRLTTRRYVTKVVRAELGEISGACGPEVDAERILRERLKRRLAQQGTVPVTDPVGWLVGRALPRRAVCPDRRCDDGRRMDTRADCAACQMLVLDGRALRTRAFTKATTALAGGRVDRPVFEAELNACWQQEAAFAAVRREQAVQERQVRERVWAEQRAQHAAQEAARQAVACTVCGKPEAAGLCDRCRDERRVEELVAEAVDVAVATWGMGAELCRLDAVRRTEREIRGAVDQAVTDLLS</sequence>